<dbReference type="InterPro" id="IPR051447">
    <property type="entry name" value="Lipoprotein-release_system"/>
</dbReference>
<dbReference type="GO" id="GO:0098797">
    <property type="term" value="C:plasma membrane protein complex"/>
    <property type="evidence" value="ECO:0007669"/>
    <property type="project" value="TreeGrafter"/>
</dbReference>
<dbReference type="AlphaFoldDB" id="A0A127KAI1"/>
<organism evidence="11 12">
    <name type="scientific">Thauera humireducens</name>
    <dbReference type="NCBI Taxonomy" id="1134435"/>
    <lineage>
        <taxon>Bacteria</taxon>
        <taxon>Pseudomonadati</taxon>
        <taxon>Pseudomonadota</taxon>
        <taxon>Betaproteobacteria</taxon>
        <taxon>Rhodocyclales</taxon>
        <taxon>Zoogloeaceae</taxon>
        <taxon>Thauera</taxon>
    </lineage>
</organism>
<dbReference type="Pfam" id="PF02687">
    <property type="entry name" value="FtsX"/>
    <property type="match status" value="1"/>
</dbReference>
<keyword evidence="4" id="KW-1003">Cell membrane</keyword>
<accession>A0A127KAI1</accession>
<keyword evidence="11" id="KW-0132">Cell division</keyword>
<feature type="transmembrane region" description="Helical" evidence="8">
    <location>
        <begin position="24"/>
        <end position="50"/>
    </location>
</feature>
<feature type="domain" description="MacB-like periplasmic core" evidence="10">
    <location>
        <begin position="29"/>
        <end position="245"/>
    </location>
</feature>
<dbReference type="InterPro" id="IPR003838">
    <property type="entry name" value="ABC3_permease_C"/>
</dbReference>
<keyword evidence="12" id="KW-1185">Reference proteome</keyword>
<comment type="subcellular location">
    <subcellularLocation>
        <location evidence="1">Cell membrane</location>
        <topology evidence="1">Multi-pass membrane protein</topology>
    </subcellularLocation>
</comment>
<evidence type="ECO:0000256" key="7">
    <source>
        <dbReference type="ARBA" id="ARBA00023136"/>
    </source>
</evidence>
<dbReference type="Proteomes" id="UP000036902">
    <property type="component" value="Chromosome"/>
</dbReference>
<dbReference type="InterPro" id="IPR025857">
    <property type="entry name" value="MacB_PCD"/>
</dbReference>
<dbReference type="PANTHER" id="PTHR30489:SF0">
    <property type="entry name" value="LIPOPROTEIN-RELEASING SYSTEM TRANSMEMBRANE PROTEIN LOLE"/>
    <property type="match status" value="1"/>
</dbReference>
<evidence type="ECO:0000313" key="12">
    <source>
        <dbReference type="Proteomes" id="UP000036902"/>
    </source>
</evidence>
<dbReference type="InterPro" id="IPR011925">
    <property type="entry name" value="LolCE_TM"/>
</dbReference>
<dbReference type="RefSeq" id="WP_048710533.1">
    <property type="nucleotide sequence ID" value="NZ_CP014646.1"/>
</dbReference>
<evidence type="ECO:0000256" key="6">
    <source>
        <dbReference type="ARBA" id="ARBA00022989"/>
    </source>
</evidence>
<name>A0A127KAI1_9RHOO</name>
<comment type="similarity">
    <text evidence="2">Belongs to the ABC-4 integral membrane protein family. LolC/E subfamily.</text>
</comment>
<dbReference type="PANTHER" id="PTHR30489">
    <property type="entry name" value="LIPOPROTEIN-RELEASING SYSTEM TRANSMEMBRANE PROTEIN LOLE"/>
    <property type="match status" value="1"/>
</dbReference>
<keyword evidence="6 8" id="KW-1133">Transmembrane helix</keyword>
<feature type="transmembrane region" description="Helical" evidence="8">
    <location>
        <begin position="384"/>
        <end position="401"/>
    </location>
</feature>
<dbReference type="GO" id="GO:0044874">
    <property type="term" value="P:lipoprotein localization to outer membrane"/>
    <property type="evidence" value="ECO:0007669"/>
    <property type="project" value="TreeGrafter"/>
</dbReference>
<sequence>MRYEFLVGLRYTRSRKRAQGRNRFISFISFVSMLGIALGVAALIVVLSVMNGFQEELRSRILGVASHVQVQSMDGGLYNWQQVAEDARRHPSVLATAPYVQEQGMLSFDEGVRGTIVRGVIPSEEDKVADFGAYMKAGSFDALQPGRFGIVLGRDLALALRVQLGDKVTLIAPQGLVTPAAVLPRVKQFEVVGVFEAGMYEYDSGLALVHVEDAQALYRLGDAVSGVRLKLADLFAAPRVARELAGLITEPGLMVNDWTRSHANFFRAVALEKTMMTLILFLIVAVAAFNIVSTLVMAVQEKYADIAILRTLGASPASIMTIFVLQGSIIGLVGLLAGVVGGLAIANNLDVVIPALETVTGATLWNKEIYYINELPSKVLPADVISIVSVSFVLTLLAALYPSWRASRVNPAEALRYE</sequence>
<keyword evidence="11" id="KW-0131">Cell cycle</keyword>
<dbReference type="NCBIfam" id="TIGR02212">
    <property type="entry name" value="lolCE"/>
    <property type="match status" value="1"/>
</dbReference>
<dbReference type="Pfam" id="PF12704">
    <property type="entry name" value="MacB_PCD"/>
    <property type="match status" value="1"/>
</dbReference>
<evidence type="ECO:0000313" key="11">
    <source>
        <dbReference type="EMBL" id="AMO38970.1"/>
    </source>
</evidence>
<keyword evidence="3" id="KW-0813">Transport</keyword>
<evidence type="ECO:0000259" key="10">
    <source>
        <dbReference type="Pfam" id="PF12704"/>
    </source>
</evidence>
<feature type="domain" description="ABC3 transporter permease C-terminal" evidence="9">
    <location>
        <begin position="278"/>
        <end position="411"/>
    </location>
</feature>
<dbReference type="EMBL" id="CP014646">
    <property type="protein sequence ID" value="AMO38970.1"/>
    <property type="molecule type" value="Genomic_DNA"/>
</dbReference>
<evidence type="ECO:0000256" key="4">
    <source>
        <dbReference type="ARBA" id="ARBA00022475"/>
    </source>
</evidence>
<proteinExistence type="inferred from homology"/>
<dbReference type="KEGG" id="thu:AC731_003115"/>
<keyword evidence="5 8" id="KW-0812">Transmembrane</keyword>
<evidence type="ECO:0000259" key="9">
    <source>
        <dbReference type="Pfam" id="PF02687"/>
    </source>
</evidence>
<feature type="transmembrane region" description="Helical" evidence="8">
    <location>
        <begin position="275"/>
        <end position="299"/>
    </location>
</feature>
<evidence type="ECO:0000256" key="3">
    <source>
        <dbReference type="ARBA" id="ARBA00022448"/>
    </source>
</evidence>
<gene>
    <name evidence="11" type="ORF">AC731_003115</name>
</gene>
<protein>
    <submittedName>
        <fullName evidence="11">Cell division protein FtsX</fullName>
    </submittedName>
</protein>
<dbReference type="STRING" id="1134435.AC731_003115"/>
<keyword evidence="7 8" id="KW-0472">Membrane</keyword>
<dbReference type="GO" id="GO:0051301">
    <property type="term" value="P:cell division"/>
    <property type="evidence" value="ECO:0007669"/>
    <property type="project" value="UniProtKB-KW"/>
</dbReference>
<evidence type="ECO:0000256" key="2">
    <source>
        <dbReference type="ARBA" id="ARBA00005236"/>
    </source>
</evidence>
<evidence type="ECO:0000256" key="1">
    <source>
        <dbReference type="ARBA" id="ARBA00004651"/>
    </source>
</evidence>
<evidence type="ECO:0000256" key="5">
    <source>
        <dbReference type="ARBA" id="ARBA00022692"/>
    </source>
</evidence>
<dbReference type="GO" id="GO:0042953">
    <property type="term" value="P:lipoprotein transport"/>
    <property type="evidence" value="ECO:0007669"/>
    <property type="project" value="InterPro"/>
</dbReference>
<evidence type="ECO:0000256" key="8">
    <source>
        <dbReference type="SAM" id="Phobius"/>
    </source>
</evidence>
<feature type="transmembrane region" description="Helical" evidence="8">
    <location>
        <begin position="320"/>
        <end position="346"/>
    </location>
</feature>
<reference evidence="12" key="1">
    <citation type="submission" date="2016-03" db="EMBL/GenBank/DDBJ databases">
        <authorList>
            <person name="Ma C."/>
            <person name="Zhou S."/>
            <person name="Yang G."/>
        </authorList>
    </citation>
    <scope>NUCLEOTIDE SEQUENCE [LARGE SCALE GENOMIC DNA]</scope>
    <source>
        <strain evidence="12">SgZ-1</strain>
    </source>
</reference>